<keyword evidence="3" id="KW-1185">Reference proteome</keyword>
<evidence type="ECO:0000313" key="2">
    <source>
        <dbReference type="EMBL" id="GIF83503.1"/>
    </source>
</evidence>
<dbReference type="Gene3D" id="1.20.910.10">
    <property type="entry name" value="Heme oxygenase-like"/>
    <property type="match status" value="1"/>
</dbReference>
<evidence type="ECO:0008006" key="4">
    <source>
        <dbReference type="Google" id="ProtNLM"/>
    </source>
</evidence>
<sequence length="348" mass="37550">MRLPEARGDLSAAVIEGLRSGQAVEVAHLPKLRDTDPLADEDLQLALTVCYELHYSGFEDVDDRWEWHPGLLALRAEMEQLFERALRALTGPQPAVGAAEIPAALTALTAEHDGPSLGRHIQSHATIEQFREFVVHRSLYQLKEADPHTFAIPRLAGRAKAALIEIQIDEYGSGRLPRMHAELFRTTMSCLGLNTEYGAYLDRLPATTLAVTNMLSMFALHRRLRAALTGQLAAFEMGSSLPNSRYANGLRRLGGDSRATLFYDEHVEADAVHEQIAAHDMCGSLVAEHPELSADVLFGAAASEALGGRASAHLLDSWAAGASSLRPVTGPGSAGRLPETQLPAGVAS</sequence>
<protein>
    <recommendedName>
        <fullName evidence="4">Iron-containing redox enzyme family protein</fullName>
    </recommendedName>
</protein>
<feature type="region of interest" description="Disordered" evidence="1">
    <location>
        <begin position="328"/>
        <end position="348"/>
    </location>
</feature>
<gene>
    <name evidence="2" type="ORF">Cba03nite_48520</name>
</gene>
<dbReference type="AlphaFoldDB" id="A0A8J3NKY3"/>
<dbReference type="SMART" id="SM01236">
    <property type="entry name" value="Haem_oxygenase_2"/>
    <property type="match status" value="1"/>
</dbReference>
<accession>A0A8J3NKY3</accession>
<dbReference type="Pfam" id="PF14518">
    <property type="entry name" value="Haem_oxygenas_2"/>
    <property type="match status" value="1"/>
</dbReference>
<dbReference type="SUPFAM" id="SSF48613">
    <property type="entry name" value="Heme oxygenase-like"/>
    <property type="match status" value="1"/>
</dbReference>
<name>A0A8J3NKY3_9ACTN</name>
<organism evidence="2 3">
    <name type="scientific">Catellatospora bangladeshensis</name>
    <dbReference type="NCBI Taxonomy" id="310355"/>
    <lineage>
        <taxon>Bacteria</taxon>
        <taxon>Bacillati</taxon>
        <taxon>Actinomycetota</taxon>
        <taxon>Actinomycetes</taxon>
        <taxon>Micromonosporales</taxon>
        <taxon>Micromonosporaceae</taxon>
        <taxon>Catellatospora</taxon>
    </lineage>
</organism>
<dbReference type="EMBL" id="BONF01000029">
    <property type="protein sequence ID" value="GIF83503.1"/>
    <property type="molecule type" value="Genomic_DNA"/>
</dbReference>
<evidence type="ECO:0000256" key="1">
    <source>
        <dbReference type="SAM" id="MobiDB-lite"/>
    </source>
</evidence>
<dbReference type="InterPro" id="IPR016084">
    <property type="entry name" value="Haem_Oase-like_multi-hlx"/>
</dbReference>
<proteinExistence type="predicted"/>
<reference evidence="2 3" key="1">
    <citation type="submission" date="2021-01" db="EMBL/GenBank/DDBJ databases">
        <title>Whole genome shotgun sequence of Catellatospora bangladeshensis NBRC 107357.</title>
        <authorList>
            <person name="Komaki H."/>
            <person name="Tamura T."/>
        </authorList>
    </citation>
    <scope>NUCLEOTIDE SEQUENCE [LARGE SCALE GENOMIC DNA]</scope>
    <source>
        <strain evidence="2 3">NBRC 107357</strain>
    </source>
</reference>
<dbReference type="RefSeq" id="WP_203750443.1">
    <property type="nucleotide sequence ID" value="NZ_BONF01000029.1"/>
</dbReference>
<comment type="caution">
    <text evidence="2">The sequence shown here is derived from an EMBL/GenBank/DDBJ whole genome shotgun (WGS) entry which is preliminary data.</text>
</comment>
<evidence type="ECO:0000313" key="3">
    <source>
        <dbReference type="Proteomes" id="UP000601223"/>
    </source>
</evidence>
<dbReference type="Proteomes" id="UP000601223">
    <property type="component" value="Unassembled WGS sequence"/>
</dbReference>